<dbReference type="PANTHER" id="PTHR43280">
    <property type="entry name" value="ARAC-FAMILY TRANSCRIPTIONAL REGULATOR"/>
    <property type="match status" value="1"/>
</dbReference>
<evidence type="ECO:0000259" key="4">
    <source>
        <dbReference type="PROSITE" id="PS01124"/>
    </source>
</evidence>
<dbReference type="InterPro" id="IPR009057">
    <property type="entry name" value="Homeodomain-like_sf"/>
</dbReference>
<dbReference type="PANTHER" id="PTHR43280:SF2">
    <property type="entry name" value="HTH-TYPE TRANSCRIPTIONAL REGULATOR EXSA"/>
    <property type="match status" value="1"/>
</dbReference>
<dbReference type="Gene3D" id="2.60.120.10">
    <property type="entry name" value="Jelly Rolls"/>
    <property type="match status" value="1"/>
</dbReference>
<dbReference type="SMART" id="SM00342">
    <property type="entry name" value="HTH_ARAC"/>
    <property type="match status" value="1"/>
</dbReference>
<keyword evidence="5" id="KW-0413">Isomerase</keyword>
<protein>
    <submittedName>
        <fullName evidence="5">AraC-like DNA-binding protein/mannose-6-phosphate isomerase-like protein (Cupin superfamily)</fullName>
    </submittedName>
</protein>
<dbReference type="InterPro" id="IPR020449">
    <property type="entry name" value="Tscrpt_reg_AraC-type_HTH"/>
</dbReference>
<dbReference type="InterPro" id="IPR014710">
    <property type="entry name" value="RmlC-like_jellyroll"/>
</dbReference>
<name>A0A7W5FNR8_9BACL</name>
<dbReference type="PRINTS" id="PR00032">
    <property type="entry name" value="HTHARAC"/>
</dbReference>
<gene>
    <name evidence="5" type="ORF">FHS18_003367</name>
</gene>
<dbReference type="InterPro" id="IPR018062">
    <property type="entry name" value="HTH_AraC-typ_CS"/>
</dbReference>
<dbReference type="RefSeq" id="WP_183601191.1">
    <property type="nucleotide sequence ID" value="NZ_JACHXK010000007.1"/>
</dbReference>
<dbReference type="Gene3D" id="1.10.10.60">
    <property type="entry name" value="Homeodomain-like"/>
    <property type="match status" value="2"/>
</dbReference>
<dbReference type="GO" id="GO:0043565">
    <property type="term" value="F:sequence-specific DNA binding"/>
    <property type="evidence" value="ECO:0007669"/>
    <property type="project" value="InterPro"/>
</dbReference>
<dbReference type="PROSITE" id="PS01124">
    <property type="entry name" value="HTH_ARAC_FAMILY_2"/>
    <property type="match status" value="1"/>
</dbReference>
<feature type="domain" description="HTH araC/xylS-type" evidence="4">
    <location>
        <begin position="187"/>
        <end position="285"/>
    </location>
</feature>
<dbReference type="InterPro" id="IPR037923">
    <property type="entry name" value="HTH-like"/>
</dbReference>
<evidence type="ECO:0000313" key="6">
    <source>
        <dbReference type="Proteomes" id="UP000570361"/>
    </source>
</evidence>
<dbReference type="PROSITE" id="PS00041">
    <property type="entry name" value="HTH_ARAC_FAMILY_1"/>
    <property type="match status" value="1"/>
</dbReference>
<dbReference type="InterPro" id="IPR018060">
    <property type="entry name" value="HTH_AraC"/>
</dbReference>
<evidence type="ECO:0000256" key="3">
    <source>
        <dbReference type="ARBA" id="ARBA00023163"/>
    </source>
</evidence>
<proteinExistence type="predicted"/>
<comment type="caution">
    <text evidence="5">The sequence shown here is derived from an EMBL/GenBank/DDBJ whole genome shotgun (WGS) entry which is preliminary data.</text>
</comment>
<keyword evidence="3" id="KW-0804">Transcription</keyword>
<keyword evidence="2 5" id="KW-0238">DNA-binding</keyword>
<evidence type="ECO:0000256" key="1">
    <source>
        <dbReference type="ARBA" id="ARBA00023015"/>
    </source>
</evidence>
<dbReference type="GO" id="GO:0003700">
    <property type="term" value="F:DNA-binding transcription factor activity"/>
    <property type="evidence" value="ECO:0007669"/>
    <property type="project" value="InterPro"/>
</dbReference>
<dbReference type="GO" id="GO:0016853">
    <property type="term" value="F:isomerase activity"/>
    <property type="evidence" value="ECO:0007669"/>
    <property type="project" value="UniProtKB-KW"/>
</dbReference>
<dbReference type="SUPFAM" id="SSF46689">
    <property type="entry name" value="Homeodomain-like"/>
    <property type="match status" value="2"/>
</dbReference>
<keyword evidence="1" id="KW-0805">Transcription regulation</keyword>
<dbReference type="SUPFAM" id="SSF51215">
    <property type="entry name" value="Regulatory protein AraC"/>
    <property type="match status" value="1"/>
</dbReference>
<dbReference type="InterPro" id="IPR003313">
    <property type="entry name" value="AraC-bd"/>
</dbReference>
<accession>A0A7W5FNR8</accession>
<reference evidence="5 6" key="1">
    <citation type="submission" date="2020-08" db="EMBL/GenBank/DDBJ databases">
        <title>Genomic Encyclopedia of Type Strains, Phase III (KMG-III): the genomes of soil and plant-associated and newly described type strains.</title>
        <authorList>
            <person name="Whitman W."/>
        </authorList>
    </citation>
    <scope>NUCLEOTIDE SEQUENCE [LARGE SCALE GENOMIC DNA]</scope>
    <source>
        <strain evidence="5 6">CECT 5862</strain>
    </source>
</reference>
<evidence type="ECO:0000256" key="2">
    <source>
        <dbReference type="ARBA" id="ARBA00023125"/>
    </source>
</evidence>
<organism evidence="5 6">
    <name type="scientific">Paenibacillus phyllosphaerae</name>
    <dbReference type="NCBI Taxonomy" id="274593"/>
    <lineage>
        <taxon>Bacteria</taxon>
        <taxon>Bacillati</taxon>
        <taxon>Bacillota</taxon>
        <taxon>Bacilli</taxon>
        <taxon>Bacillales</taxon>
        <taxon>Paenibacillaceae</taxon>
        <taxon>Paenibacillus</taxon>
    </lineage>
</organism>
<evidence type="ECO:0000313" key="5">
    <source>
        <dbReference type="EMBL" id="MBB3111299.1"/>
    </source>
</evidence>
<keyword evidence="6" id="KW-1185">Reference proteome</keyword>
<sequence>MNPIYRTFPIDEKFPFHLVYHATKQLKDEMPDHMHDWYEIVYIYNGKGTFFIDQTFYEMRPGDLFFLPPNVIHRAFPDESNPTTTTAVFFSPKFIRTEGEDETLSPLHVFQQAREKNRFRMPLNKTIRDLATSALDTFHAELRDNRDGHVQIVRYALLLLLLQLSRETEHAVTKPDPNPALAPQWLRDTLAYIDQHPRNDLQLSALCKLVAVSPSHFSRTFRQSVGMTITDYVVAKRLMLAKDRLLATDDHIQQIAQECGFESLTYFHKKFKEHTGHSPLVYRRLHAE</sequence>
<dbReference type="AlphaFoldDB" id="A0A7W5FNR8"/>
<dbReference type="Proteomes" id="UP000570361">
    <property type="component" value="Unassembled WGS sequence"/>
</dbReference>
<dbReference type="Pfam" id="PF02311">
    <property type="entry name" value="AraC_binding"/>
    <property type="match status" value="1"/>
</dbReference>
<dbReference type="EMBL" id="JACHXK010000007">
    <property type="protein sequence ID" value="MBB3111299.1"/>
    <property type="molecule type" value="Genomic_DNA"/>
</dbReference>
<dbReference type="Pfam" id="PF12833">
    <property type="entry name" value="HTH_18"/>
    <property type="match status" value="1"/>
</dbReference>